<accession>A0ABN7TU94</accession>
<sequence>MVKKKKPVVPQPAASQEKQATLKDLLNPDIVSKLKAQGDAWKAEEEAKREEVKKRAQEAQKAEKKRLENDFEYLLNNSSADWRKHK</sequence>
<protein>
    <recommendedName>
        <fullName evidence="5">DUF3886 domain-containing protein</fullName>
    </recommendedName>
</protein>
<gene>
    <name evidence="3" type="ORF">PAECIP111802_06249</name>
</gene>
<dbReference type="EMBL" id="CAJVCE010000027">
    <property type="protein sequence ID" value="CAG7655914.1"/>
    <property type="molecule type" value="Genomic_DNA"/>
</dbReference>
<dbReference type="InterPro" id="IPR024980">
    <property type="entry name" value="DUF3886"/>
</dbReference>
<keyword evidence="1" id="KW-0175">Coiled coil</keyword>
<dbReference type="Proteomes" id="UP000730618">
    <property type="component" value="Unassembled WGS sequence"/>
</dbReference>
<dbReference type="RefSeq" id="WP_218102435.1">
    <property type="nucleotide sequence ID" value="NZ_CAJVCE010000027.1"/>
</dbReference>
<evidence type="ECO:0008006" key="5">
    <source>
        <dbReference type="Google" id="ProtNLM"/>
    </source>
</evidence>
<name>A0ABN7TU94_9BACL</name>
<organism evidence="3 4">
    <name type="scientific">Paenibacillus allorhizosphaerae</name>
    <dbReference type="NCBI Taxonomy" id="2849866"/>
    <lineage>
        <taxon>Bacteria</taxon>
        <taxon>Bacillati</taxon>
        <taxon>Bacillota</taxon>
        <taxon>Bacilli</taxon>
        <taxon>Bacillales</taxon>
        <taxon>Paenibacillaceae</taxon>
        <taxon>Paenibacillus</taxon>
    </lineage>
</organism>
<reference evidence="3 4" key="1">
    <citation type="submission" date="2021-06" db="EMBL/GenBank/DDBJ databases">
        <authorList>
            <person name="Criscuolo A."/>
        </authorList>
    </citation>
    <scope>NUCLEOTIDE SEQUENCE [LARGE SCALE GENOMIC DNA]</scope>
    <source>
        <strain evidence="4">CIP 111802</strain>
    </source>
</reference>
<evidence type="ECO:0000313" key="3">
    <source>
        <dbReference type="EMBL" id="CAG7655914.1"/>
    </source>
</evidence>
<feature type="region of interest" description="Disordered" evidence="2">
    <location>
        <begin position="1"/>
        <end position="21"/>
    </location>
</feature>
<proteinExistence type="predicted"/>
<evidence type="ECO:0000256" key="1">
    <source>
        <dbReference type="SAM" id="Coils"/>
    </source>
</evidence>
<dbReference type="Pfam" id="PF13025">
    <property type="entry name" value="DUF3886"/>
    <property type="match status" value="1"/>
</dbReference>
<evidence type="ECO:0000256" key="2">
    <source>
        <dbReference type="SAM" id="MobiDB-lite"/>
    </source>
</evidence>
<evidence type="ECO:0000313" key="4">
    <source>
        <dbReference type="Proteomes" id="UP000730618"/>
    </source>
</evidence>
<comment type="caution">
    <text evidence="3">The sequence shown here is derived from an EMBL/GenBank/DDBJ whole genome shotgun (WGS) entry which is preliminary data.</text>
</comment>
<keyword evidence="4" id="KW-1185">Reference proteome</keyword>
<feature type="coiled-coil region" evidence="1">
    <location>
        <begin position="40"/>
        <end position="77"/>
    </location>
</feature>